<evidence type="ECO:0000313" key="4">
    <source>
        <dbReference type="EMBL" id="HJD96403.1"/>
    </source>
</evidence>
<proteinExistence type="predicted"/>
<accession>A0A921AVB7</accession>
<dbReference type="GO" id="GO:0032259">
    <property type="term" value="P:methylation"/>
    <property type="evidence" value="ECO:0007669"/>
    <property type="project" value="UniProtKB-KW"/>
</dbReference>
<reference evidence="4" key="2">
    <citation type="submission" date="2021-09" db="EMBL/GenBank/DDBJ databases">
        <authorList>
            <person name="Gilroy R."/>
        </authorList>
    </citation>
    <scope>NUCLEOTIDE SEQUENCE</scope>
    <source>
        <strain evidence="4">ChiGjej2B2-19336</strain>
    </source>
</reference>
<protein>
    <submittedName>
        <fullName evidence="4">tRNA(5-methylaminomethyl-2-thiouridylate) methyltransferase</fullName>
    </submittedName>
</protein>
<dbReference type="EMBL" id="DYZA01000036">
    <property type="protein sequence ID" value="HJD96403.1"/>
    <property type="molecule type" value="Genomic_DNA"/>
</dbReference>
<keyword evidence="1" id="KW-0547">Nucleotide-binding</keyword>
<dbReference type="GO" id="GO:0005524">
    <property type="term" value="F:ATP binding"/>
    <property type="evidence" value="ECO:0007669"/>
    <property type="project" value="UniProtKB-KW"/>
</dbReference>
<dbReference type="PANTHER" id="PTHR43209">
    <property type="entry name" value="TRNA SULFURTRANSFERASE"/>
    <property type="match status" value="1"/>
</dbReference>
<name>A0A921AVB7_9BACT</name>
<evidence type="ECO:0000313" key="5">
    <source>
        <dbReference type="Proteomes" id="UP000698963"/>
    </source>
</evidence>
<dbReference type="Proteomes" id="UP000698963">
    <property type="component" value="Unassembled WGS sequence"/>
</dbReference>
<dbReference type="SUPFAM" id="SSF52402">
    <property type="entry name" value="Adenine nucleotide alpha hydrolases-like"/>
    <property type="match status" value="1"/>
</dbReference>
<dbReference type="InterPro" id="IPR014729">
    <property type="entry name" value="Rossmann-like_a/b/a_fold"/>
</dbReference>
<sequence length="353" mass="39780">MKNYDGIALFSGGLDSILAARLLMEQGRSIKCLHFFSPFFGHPGRVEHWQEIYGLDITAVDAGEAFADMLRRGPEYGFGSAMNPCVDCKILMMRMARERMEEYGAKFLVSGEVLGQRPMSQRRDTLNVIRRDADVRGILLRPLCAKLLDPTQVEEEGLVDRSRLLGMNGRGRKEQLALAEHFGITEIPTPGGGCKLTEKENTRRFWPVLSRLAAPDVNDFRLADVGRQFWYEDYWLTIGRHKFDNEIYASLIRGNDLHFKLAGFPGPIALGRSSRPWDNDAVQKAASLVASYSPKACKAHEEGQRVFVRVTQSGQSSLVEISPSRESAFREPAWEDARDALHALRKPGREHNE</sequence>
<reference evidence="4" key="1">
    <citation type="journal article" date="2021" name="PeerJ">
        <title>Extensive microbial diversity within the chicken gut microbiome revealed by metagenomics and culture.</title>
        <authorList>
            <person name="Gilroy R."/>
            <person name="Ravi A."/>
            <person name="Getino M."/>
            <person name="Pursley I."/>
            <person name="Horton D.L."/>
            <person name="Alikhan N.F."/>
            <person name="Baker D."/>
            <person name="Gharbi K."/>
            <person name="Hall N."/>
            <person name="Watson M."/>
            <person name="Adriaenssens E.M."/>
            <person name="Foster-Nyarko E."/>
            <person name="Jarju S."/>
            <person name="Secka A."/>
            <person name="Antonio M."/>
            <person name="Oren A."/>
            <person name="Chaudhuri R.R."/>
            <person name="La Ragione R."/>
            <person name="Hildebrand F."/>
            <person name="Pallen M.J."/>
        </authorList>
    </citation>
    <scope>NUCLEOTIDE SEQUENCE</scope>
    <source>
        <strain evidence="4">ChiGjej2B2-19336</strain>
    </source>
</reference>
<dbReference type="AlphaFoldDB" id="A0A921AVB7"/>
<dbReference type="InterPro" id="IPR020536">
    <property type="entry name" value="ThiI_AANH"/>
</dbReference>
<comment type="caution">
    <text evidence="4">The sequence shown here is derived from an EMBL/GenBank/DDBJ whole genome shotgun (WGS) entry which is preliminary data.</text>
</comment>
<dbReference type="GO" id="GO:0005829">
    <property type="term" value="C:cytosol"/>
    <property type="evidence" value="ECO:0007669"/>
    <property type="project" value="TreeGrafter"/>
</dbReference>
<dbReference type="PANTHER" id="PTHR43209:SF1">
    <property type="entry name" value="TRNA SULFURTRANSFERASE"/>
    <property type="match status" value="1"/>
</dbReference>
<organism evidence="4 5">
    <name type="scientific">Mailhella massiliensis</name>
    <dbReference type="NCBI Taxonomy" id="1903261"/>
    <lineage>
        <taxon>Bacteria</taxon>
        <taxon>Pseudomonadati</taxon>
        <taxon>Thermodesulfobacteriota</taxon>
        <taxon>Desulfovibrionia</taxon>
        <taxon>Desulfovibrionales</taxon>
        <taxon>Desulfovibrionaceae</taxon>
        <taxon>Mailhella</taxon>
    </lineage>
</organism>
<gene>
    <name evidence="4" type="ORF">K8W16_01985</name>
</gene>
<dbReference type="Pfam" id="PF02568">
    <property type="entry name" value="ThiI"/>
    <property type="match status" value="1"/>
</dbReference>
<dbReference type="Gene3D" id="3.40.50.620">
    <property type="entry name" value="HUPs"/>
    <property type="match status" value="1"/>
</dbReference>
<feature type="domain" description="Thil AANH" evidence="3">
    <location>
        <begin position="5"/>
        <end position="144"/>
    </location>
</feature>
<evidence type="ECO:0000256" key="2">
    <source>
        <dbReference type="ARBA" id="ARBA00022840"/>
    </source>
</evidence>
<keyword evidence="4" id="KW-0489">Methyltransferase</keyword>
<keyword evidence="4" id="KW-0808">Transferase</keyword>
<dbReference type="GO" id="GO:0052837">
    <property type="term" value="P:thiazole biosynthetic process"/>
    <property type="evidence" value="ECO:0007669"/>
    <property type="project" value="TreeGrafter"/>
</dbReference>
<dbReference type="RefSeq" id="WP_304120693.1">
    <property type="nucleotide sequence ID" value="NZ_DYZA01000036.1"/>
</dbReference>
<dbReference type="GO" id="GO:0004810">
    <property type="term" value="F:CCA tRNA nucleotidyltransferase activity"/>
    <property type="evidence" value="ECO:0007669"/>
    <property type="project" value="InterPro"/>
</dbReference>
<dbReference type="InterPro" id="IPR050102">
    <property type="entry name" value="tRNA_sulfurtransferase_ThiI"/>
</dbReference>
<keyword evidence="2" id="KW-0067">ATP-binding</keyword>
<evidence type="ECO:0000256" key="1">
    <source>
        <dbReference type="ARBA" id="ARBA00022741"/>
    </source>
</evidence>
<evidence type="ECO:0000259" key="3">
    <source>
        <dbReference type="Pfam" id="PF02568"/>
    </source>
</evidence>
<dbReference type="GO" id="GO:0008168">
    <property type="term" value="F:methyltransferase activity"/>
    <property type="evidence" value="ECO:0007669"/>
    <property type="project" value="UniProtKB-KW"/>
</dbReference>
<dbReference type="GO" id="GO:0002937">
    <property type="term" value="P:tRNA 4-thiouridine biosynthesis"/>
    <property type="evidence" value="ECO:0007669"/>
    <property type="project" value="TreeGrafter"/>
</dbReference>